<keyword evidence="3 10" id="KW-0997">Cell inner membrane</keyword>
<dbReference type="InterPro" id="IPR029052">
    <property type="entry name" value="Metallo-depent_PP-like"/>
</dbReference>
<comment type="cofactor">
    <cofactor evidence="10">
        <name>Mn(2+)</name>
        <dbReference type="ChEBI" id="CHEBI:29035"/>
    </cofactor>
    <text evidence="10">Binds 2 Mn(2+) ions per subunit in a binuclear metal center.</text>
</comment>
<dbReference type="PANTHER" id="PTHR34990:SF1">
    <property type="entry name" value="UDP-2,3-DIACYLGLUCOSAMINE HYDROLASE"/>
    <property type="match status" value="1"/>
</dbReference>
<dbReference type="Gene3D" id="3.60.21.10">
    <property type="match status" value="1"/>
</dbReference>
<evidence type="ECO:0000256" key="2">
    <source>
        <dbReference type="ARBA" id="ARBA00022516"/>
    </source>
</evidence>
<feature type="binding site" evidence="10">
    <location>
        <position position="195"/>
    </location>
    <ligand>
        <name>Mn(2+)</name>
        <dbReference type="ChEBI" id="CHEBI:29035"/>
        <label>2</label>
    </ligand>
</feature>
<evidence type="ECO:0000256" key="4">
    <source>
        <dbReference type="ARBA" id="ARBA00022556"/>
    </source>
</evidence>
<evidence type="ECO:0000256" key="8">
    <source>
        <dbReference type="ARBA" id="ARBA00023136"/>
    </source>
</evidence>
<comment type="pathway">
    <text evidence="10">Glycolipid biosynthesis; lipid IV(A) biosynthesis; lipid IV(A) from (3R)-3-hydroxytetradecanoyl-[acyl-carrier-protein] and UDP-N-acetyl-alpha-D-glucosamine: step 4/6.</text>
</comment>
<feature type="binding site" evidence="10">
    <location>
        <position position="195"/>
    </location>
    <ligand>
        <name>substrate</name>
    </ligand>
</feature>
<comment type="catalytic activity">
    <reaction evidence="10">
        <text>UDP-2-N,3-O-bis[(3R)-3-hydroxytetradecanoyl]-alpha-D-glucosamine + H2O = 2-N,3-O-bis[(3R)-3-hydroxytetradecanoyl]-alpha-D-glucosaminyl 1-phosphate + UMP + 2 H(+)</text>
        <dbReference type="Rhea" id="RHEA:25213"/>
        <dbReference type="ChEBI" id="CHEBI:15377"/>
        <dbReference type="ChEBI" id="CHEBI:15378"/>
        <dbReference type="ChEBI" id="CHEBI:57865"/>
        <dbReference type="ChEBI" id="CHEBI:57957"/>
        <dbReference type="ChEBI" id="CHEBI:78847"/>
        <dbReference type="EC" id="3.6.1.54"/>
    </reaction>
</comment>
<dbReference type="InterPro" id="IPR004843">
    <property type="entry name" value="Calcineurin-like_PHP"/>
</dbReference>
<dbReference type="EMBL" id="JAKNAP010000030">
    <property type="protein sequence ID" value="MDE1357638.1"/>
    <property type="molecule type" value="Genomic_DNA"/>
</dbReference>
<keyword evidence="1 10" id="KW-1003">Cell membrane</keyword>
<feature type="binding site" evidence="10">
    <location>
        <position position="41"/>
    </location>
    <ligand>
        <name>Mn(2+)</name>
        <dbReference type="ChEBI" id="CHEBI:29035"/>
        <label>2</label>
    </ligand>
</feature>
<comment type="similarity">
    <text evidence="10">Belongs to the LpxH family.</text>
</comment>
<keyword evidence="8 10" id="KW-0472">Membrane</keyword>
<evidence type="ECO:0000256" key="3">
    <source>
        <dbReference type="ARBA" id="ARBA00022519"/>
    </source>
</evidence>
<dbReference type="CDD" id="cd07398">
    <property type="entry name" value="MPP_YbbF-LpxH"/>
    <property type="match status" value="1"/>
</dbReference>
<evidence type="ECO:0000256" key="7">
    <source>
        <dbReference type="ARBA" id="ARBA00023098"/>
    </source>
</evidence>
<feature type="binding site" evidence="10">
    <location>
        <position position="122"/>
    </location>
    <ligand>
        <name>substrate</name>
    </ligand>
</feature>
<dbReference type="AlphaFoldDB" id="A0A9X4FGW9"/>
<evidence type="ECO:0000256" key="10">
    <source>
        <dbReference type="HAMAP-Rule" id="MF_00575"/>
    </source>
</evidence>
<dbReference type="GO" id="GO:0005737">
    <property type="term" value="C:cytoplasm"/>
    <property type="evidence" value="ECO:0007669"/>
    <property type="project" value="InterPro"/>
</dbReference>
<feature type="binding site" evidence="10">
    <location>
        <begin position="79"/>
        <end position="80"/>
    </location>
    <ligand>
        <name>substrate</name>
    </ligand>
</feature>
<dbReference type="InterPro" id="IPR043461">
    <property type="entry name" value="LpxH-like"/>
</dbReference>
<reference evidence="12" key="1">
    <citation type="submission" date="2022-02" db="EMBL/GenBank/DDBJ databases">
        <title>Emergence and expansion in Europe of a Vibrio aestuarianus clonal complex pathogenic for oysters.</title>
        <authorList>
            <person name="Mesnil A."/>
            <person name="Travers M.-A."/>
        </authorList>
    </citation>
    <scope>NUCLEOTIDE SEQUENCE</scope>
    <source>
        <strain evidence="12">151-ITT-15-cp-1</strain>
    </source>
</reference>
<evidence type="ECO:0000256" key="1">
    <source>
        <dbReference type="ARBA" id="ARBA00022475"/>
    </source>
</evidence>
<name>A0A9X4FGW9_9VIBR</name>
<accession>A0A9X4FGW9</accession>
<evidence type="ECO:0000256" key="5">
    <source>
        <dbReference type="ARBA" id="ARBA00022723"/>
    </source>
</evidence>
<comment type="caution">
    <text evidence="12">The sequence shown here is derived from an EMBL/GenBank/DDBJ whole genome shotgun (WGS) entry which is preliminary data.</text>
</comment>
<feature type="binding site" evidence="10">
    <location>
        <position position="197"/>
    </location>
    <ligand>
        <name>Mn(2+)</name>
        <dbReference type="ChEBI" id="CHEBI:29035"/>
        <label>1</label>
    </ligand>
</feature>
<evidence type="ECO:0000256" key="6">
    <source>
        <dbReference type="ARBA" id="ARBA00022801"/>
    </source>
</evidence>
<evidence type="ECO:0000313" key="12">
    <source>
        <dbReference type="EMBL" id="MDE1357638.1"/>
    </source>
</evidence>
<keyword evidence="2 10" id="KW-0444">Lipid biosynthesis</keyword>
<dbReference type="NCBIfam" id="NF003743">
    <property type="entry name" value="PRK05340.1"/>
    <property type="match status" value="1"/>
</dbReference>
<keyword evidence="6 10" id="KW-0378">Hydrolase</keyword>
<keyword evidence="5 10" id="KW-0479">Metal-binding</keyword>
<keyword evidence="9 10" id="KW-0464">Manganese</keyword>
<dbReference type="InterPro" id="IPR010138">
    <property type="entry name" value="UDP-diacylglucosamine_Hdrlase"/>
</dbReference>
<organism evidence="12 13">
    <name type="scientific">Vibrio aestuarianus</name>
    <dbReference type="NCBI Taxonomy" id="28171"/>
    <lineage>
        <taxon>Bacteria</taxon>
        <taxon>Pseudomonadati</taxon>
        <taxon>Pseudomonadota</taxon>
        <taxon>Gammaproteobacteria</taxon>
        <taxon>Vibrionales</taxon>
        <taxon>Vibrionaceae</taxon>
        <taxon>Vibrio</taxon>
    </lineage>
</organism>
<dbReference type="SUPFAM" id="SSF56300">
    <property type="entry name" value="Metallo-dependent phosphatases"/>
    <property type="match status" value="1"/>
</dbReference>
<feature type="binding site" evidence="10">
    <location>
        <position position="41"/>
    </location>
    <ligand>
        <name>Mn(2+)</name>
        <dbReference type="ChEBI" id="CHEBI:29035"/>
        <label>1</label>
    </ligand>
</feature>
<keyword evidence="4 10" id="KW-0441">Lipid A biosynthesis</keyword>
<dbReference type="Proteomes" id="UP001140973">
    <property type="component" value="Unassembled WGS sequence"/>
</dbReference>
<protein>
    <recommendedName>
        <fullName evidence="10">UDP-2,3-diacylglucosamine hydrolase</fullName>
        <ecNumber evidence="10">3.6.1.54</ecNumber>
    </recommendedName>
    <alternativeName>
        <fullName evidence="10">UDP-2,3-diacylglucosamine diphosphatase</fullName>
    </alternativeName>
</protein>
<dbReference type="NCBIfam" id="TIGR01854">
    <property type="entry name" value="lipid_A_lpxH"/>
    <property type="match status" value="1"/>
</dbReference>
<evidence type="ECO:0000313" key="13">
    <source>
        <dbReference type="Proteomes" id="UP001140973"/>
    </source>
</evidence>
<feature type="binding site" evidence="10">
    <location>
        <position position="114"/>
    </location>
    <ligand>
        <name>Mn(2+)</name>
        <dbReference type="ChEBI" id="CHEBI:29035"/>
        <label>2</label>
    </ligand>
</feature>
<keyword evidence="7 10" id="KW-0443">Lipid metabolism</keyword>
<dbReference type="GO" id="GO:0019897">
    <property type="term" value="C:extrinsic component of plasma membrane"/>
    <property type="evidence" value="ECO:0007669"/>
    <property type="project" value="UniProtKB-UniRule"/>
</dbReference>
<evidence type="ECO:0000256" key="9">
    <source>
        <dbReference type="ARBA" id="ARBA00023211"/>
    </source>
</evidence>
<comment type="function">
    <text evidence="10">Hydrolyzes the pyrophosphate bond of UDP-2,3-diacylglucosamine to yield 2,3-diacylglucosamine 1-phosphate (lipid X) and UMP by catalyzing the attack of water at the alpha-P atom. Involved in the biosynthesis of lipid A, a phosphorylated glycolipid that anchors the lipopolysaccharide to the outer membrane of the cell.</text>
</comment>
<evidence type="ECO:0000259" key="11">
    <source>
        <dbReference type="Pfam" id="PF00149"/>
    </source>
</evidence>
<feature type="binding site" evidence="10">
    <location>
        <position position="167"/>
    </location>
    <ligand>
        <name>substrate</name>
    </ligand>
</feature>
<sequence length="246" mass="28806">MHTLFISDLHLSPFRHDITDCFVRFMREEAIYADALYVLGDLFEFWIGDDDDSPFADQIKAEFSRLTGRGIPCYFTQGNRDFLLGKRFAKETGIILLDEEHVINLYGTKAVVLHGDTLCTQDIKYQQYRKKVHQPWLQWIFNRLPFSLKMRIVGKVQSDINSDKQMKSLDIMDVTLSEVDHVMRKHNVDLMIHGHTHRPDVHHTKQLNKETTRIVLGDWYTQGSVLVYADDGFKLENRPFNSNSWN</sequence>
<dbReference type="PANTHER" id="PTHR34990">
    <property type="entry name" value="UDP-2,3-DIACYLGLUCOSAMINE HYDROLASE-RELATED"/>
    <property type="match status" value="1"/>
</dbReference>
<dbReference type="GO" id="GO:0030145">
    <property type="term" value="F:manganese ion binding"/>
    <property type="evidence" value="ECO:0007669"/>
    <property type="project" value="UniProtKB-UniRule"/>
</dbReference>
<dbReference type="HAMAP" id="MF_00575">
    <property type="entry name" value="LpxH"/>
    <property type="match status" value="1"/>
</dbReference>
<dbReference type="GO" id="GO:0009245">
    <property type="term" value="P:lipid A biosynthetic process"/>
    <property type="evidence" value="ECO:0007669"/>
    <property type="project" value="UniProtKB-UniRule"/>
</dbReference>
<comment type="caution">
    <text evidence="10">Lacks conserved residue(s) required for the propagation of feature annotation.</text>
</comment>
<feature type="binding site" evidence="10">
    <location>
        <position position="8"/>
    </location>
    <ligand>
        <name>Mn(2+)</name>
        <dbReference type="ChEBI" id="CHEBI:29035"/>
        <label>1</label>
    </ligand>
</feature>
<dbReference type="EC" id="3.6.1.54" evidence="10"/>
<feature type="binding site" evidence="10">
    <location>
        <position position="79"/>
    </location>
    <ligand>
        <name>Mn(2+)</name>
        <dbReference type="ChEBI" id="CHEBI:29035"/>
        <label>2</label>
    </ligand>
</feature>
<gene>
    <name evidence="10 12" type="primary">lpxH</name>
    <name evidence="12" type="ORF">L9W73_10020</name>
</gene>
<proteinExistence type="inferred from homology"/>
<feature type="domain" description="Calcineurin-like phosphoesterase" evidence="11">
    <location>
        <begin position="1"/>
        <end position="199"/>
    </location>
</feature>
<dbReference type="Pfam" id="PF00149">
    <property type="entry name" value="Metallophos"/>
    <property type="match status" value="1"/>
</dbReference>
<comment type="subcellular location">
    <subcellularLocation>
        <location evidence="10">Cell inner membrane</location>
        <topology evidence="10">Peripheral membrane protein</topology>
        <orientation evidence="10">Cytoplasmic side</orientation>
    </subcellularLocation>
</comment>
<feature type="binding site" evidence="10">
    <location>
        <position position="10"/>
    </location>
    <ligand>
        <name>Mn(2+)</name>
        <dbReference type="ChEBI" id="CHEBI:29035"/>
        <label>1</label>
    </ligand>
</feature>
<dbReference type="GO" id="GO:0008758">
    <property type="term" value="F:UDP-2,3-diacylglucosamine hydrolase activity"/>
    <property type="evidence" value="ECO:0007669"/>
    <property type="project" value="UniProtKB-UniRule"/>
</dbReference>
<feature type="binding site" evidence="10">
    <location>
        <position position="164"/>
    </location>
    <ligand>
        <name>substrate</name>
    </ligand>
</feature>
<dbReference type="RefSeq" id="WP_274674041.1">
    <property type="nucleotide sequence ID" value="NZ_JAKNAP010000030.1"/>
</dbReference>